<dbReference type="EMBL" id="CP017080">
    <property type="protein sequence ID" value="AOH54374.1"/>
    <property type="molecule type" value="Genomic_DNA"/>
</dbReference>
<gene>
    <name evidence="2" type="ORF">ABE28_008400</name>
</gene>
<dbReference type="STRING" id="264697.ABE28_008400"/>
<evidence type="ECO:0000313" key="3">
    <source>
        <dbReference type="Proteomes" id="UP000077926"/>
    </source>
</evidence>
<dbReference type="OrthoDB" id="4772335at2"/>
<accession>A0A1B3XMC6</accession>
<dbReference type="PIRSF" id="PIRSF031644">
    <property type="entry name" value="UCP031644"/>
    <property type="match status" value="1"/>
</dbReference>
<reference evidence="2 3" key="1">
    <citation type="submission" date="2016-08" db="EMBL/GenBank/DDBJ databases">
        <title>Complete genome sequence of Bacillus muralis G25-68, a strain with toxicity to nematodes.</title>
        <authorList>
            <person name="Zheng Z."/>
        </authorList>
    </citation>
    <scope>NUCLEOTIDE SEQUENCE [LARGE SCALE GENOMIC DNA]</scope>
    <source>
        <strain evidence="2 3">G25-68</strain>
    </source>
</reference>
<dbReference type="InterPro" id="IPR011256">
    <property type="entry name" value="Reg_factor_effector_dom_sf"/>
</dbReference>
<name>A0A1B3XMC6_9BACI</name>
<dbReference type="Proteomes" id="UP000077926">
    <property type="component" value="Chromosome"/>
</dbReference>
<evidence type="ECO:0000259" key="1">
    <source>
        <dbReference type="Pfam" id="PF06445"/>
    </source>
</evidence>
<feature type="domain" description="GyrI-like small molecule binding" evidence="1">
    <location>
        <begin position="18"/>
        <end position="199"/>
    </location>
</feature>
<dbReference type="InterPro" id="IPR029442">
    <property type="entry name" value="GyrI-like"/>
</dbReference>
<protein>
    <recommendedName>
        <fullName evidence="1">GyrI-like small molecule binding domain-containing protein</fullName>
    </recommendedName>
</protein>
<organism evidence="2 3">
    <name type="scientific">Peribacillus muralis</name>
    <dbReference type="NCBI Taxonomy" id="264697"/>
    <lineage>
        <taxon>Bacteria</taxon>
        <taxon>Bacillati</taxon>
        <taxon>Bacillota</taxon>
        <taxon>Bacilli</taxon>
        <taxon>Bacillales</taxon>
        <taxon>Bacillaceae</taxon>
        <taxon>Peribacillus</taxon>
    </lineage>
</organism>
<dbReference type="SUPFAM" id="SSF55136">
    <property type="entry name" value="Probable bacterial effector-binding domain"/>
    <property type="match status" value="1"/>
</dbReference>
<evidence type="ECO:0000313" key="2">
    <source>
        <dbReference type="EMBL" id="AOH54374.1"/>
    </source>
</evidence>
<proteinExistence type="predicted"/>
<keyword evidence="3" id="KW-1185">Reference proteome</keyword>
<dbReference type="KEGG" id="bmur:ABE28_008400"/>
<sequence length="208" mass="24641">MKYEWRKKEKELYIPKRKPELVTIPEQYFFSIGGKGNPNEQEFAEKIGVLYSLAYAVRMMPKQGETPDGYFEYTVYPLEGVWDLTEAGRKLNTLDKEELLYTIMIRQPDFVTKEVVERAFEHVEKKKPHPFLNEAKFGTYEDGLTVQMLHVGPYDDEPQSFQLMKEFTENNNLERISLQHREIYLSDFRKVEPAKLKTVLRYKVKAIE</sequence>
<dbReference type="AlphaFoldDB" id="A0A1B3XMC6"/>
<dbReference type="Pfam" id="PF06445">
    <property type="entry name" value="GyrI-like"/>
    <property type="match status" value="1"/>
</dbReference>
<dbReference type="Gene3D" id="3.20.80.10">
    <property type="entry name" value="Regulatory factor, effector binding domain"/>
    <property type="match status" value="1"/>
</dbReference>
<dbReference type="InterPro" id="IPR008319">
    <property type="entry name" value="GyrI-like_CCH_Lin2189-like"/>
</dbReference>